<dbReference type="InterPro" id="IPR026350">
    <property type="entry name" value="GxxExxY"/>
</dbReference>
<reference evidence="1 2" key="1">
    <citation type="submission" date="2019-03" db="EMBL/GenBank/DDBJ databases">
        <authorList>
            <person name="Kim M.K.M."/>
        </authorList>
    </citation>
    <scope>NUCLEOTIDE SEQUENCE [LARGE SCALE GENOMIC DNA]</scope>
    <source>
        <strain evidence="1 2">17J68-15</strain>
    </source>
</reference>
<keyword evidence="2" id="KW-1185">Reference proteome</keyword>
<accession>A0A4V2WLU8</accession>
<gene>
    <name evidence="1" type="ORF">E0486_17895</name>
</gene>
<dbReference type="Proteomes" id="UP000295164">
    <property type="component" value="Unassembled WGS sequence"/>
</dbReference>
<dbReference type="RefSeq" id="WP_131854328.1">
    <property type="nucleotide sequence ID" value="NZ_SKFH01000056.1"/>
</dbReference>
<name>A0A4V2WLU8_9BACT</name>
<dbReference type="OrthoDB" id="1119698at2"/>
<protein>
    <submittedName>
        <fullName evidence="1">GxxExxY protein</fullName>
    </submittedName>
</protein>
<organism evidence="1 2">
    <name type="scientific">Flaviaesturariibacter aridisoli</name>
    <dbReference type="NCBI Taxonomy" id="2545761"/>
    <lineage>
        <taxon>Bacteria</taxon>
        <taxon>Pseudomonadati</taxon>
        <taxon>Bacteroidota</taxon>
        <taxon>Chitinophagia</taxon>
        <taxon>Chitinophagales</taxon>
        <taxon>Chitinophagaceae</taxon>
        <taxon>Flaviaestuariibacter</taxon>
    </lineage>
</organism>
<sequence>MEASELNRIGRIILDAAITVHKALGPGLLERAYVRALEVALNLRGLKTRREVMV</sequence>
<proteinExistence type="predicted"/>
<evidence type="ECO:0000313" key="1">
    <source>
        <dbReference type="EMBL" id="TCZ64775.1"/>
    </source>
</evidence>
<dbReference type="Pfam" id="PF13366">
    <property type="entry name" value="PDDEXK_3"/>
    <property type="match status" value="1"/>
</dbReference>
<comment type="caution">
    <text evidence="1">The sequence shown here is derived from an EMBL/GenBank/DDBJ whole genome shotgun (WGS) entry which is preliminary data.</text>
</comment>
<dbReference type="EMBL" id="SKFH01000056">
    <property type="protein sequence ID" value="TCZ64775.1"/>
    <property type="molecule type" value="Genomic_DNA"/>
</dbReference>
<dbReference type="NCBIfam" id="TIGR04256">
    <property type="entry name" value="GxxExxY"/>
    <property type="match status" value="1"/>
</dbReference>
<evidence type="ECO:0000313" key="2">
    <source>
        <dbReference type="Proteomes" id="UP000295164"/>
    </source>
</evidence>
<dbReference type="AlphaFoldDB" id="A0A4V2WLU8"/>